<sequence length="148" mass="17010">MDRTTRIGHVVSENVYLVDFVDHSLTKTLGAHDVVFYVAKRMKDLPGISGYDEAMKEMSALPVSHPAIVAPVVGLLDRASPTLVFPWWNGGQIFHWIDREFELRWKQSTNGQRHEPIPDETLAKYDDEMHLSVQLFRRHRLQMAATLL</sequence>
<evidence type="ECO:0000313" key="1">
    <source>
        <dbReference type="EMBL" id="KAL2632830.1"/>
    </source>
</evidence>
<gene>
    <name evidence="1" type="ORF">R1flu_004309</name>
</gene>
<proteinExistence type="predicted"/>
<accession>A0ABD1YQQ3</accession>
<dbReference type="AlphaFoldDB" id="A0ABD1YQQ3"/>
<dbReference type="Proteomes" id="UP001605036">
    <property type="component" value="Unassembled WGS sequence"/>
</dbReference>
<keyword evidence="2" id="KW-1185">Reference proteome</keyword>
<name>A0ABD1YQQ3_9MARC</name>
<evidence type="ECO:0000313" key="2">
    <source>
        <dbReference type="Proteomes" id="UP001605036"/>
    </source>
</evidence>
<reference evidence="1 2" key="1">
    <citation type="submission" date="2024-09" db="EMBL/GenBank/DDBJ databases">
        <title>Chromosome-scale assembly of Riccia fluitans.</title>
        <authorList>
            <person name="Paukszto L."/>
            <person name="Sawicki J."/>
            <person name="Karawczyk K."/>
            <person name="Piernik-Szablinska J."/>
            <person name="Szczecinska M."/>
            <person name="Mazdziarz M."/>
        </authorList>
    </citation>
    <scope>NUCLEOTIDE SEQUENCE [LARGE SCALE GENOMIC DNA]</scope>
    <source>
        <strain evidence="1">Rf_01</strain>
        <tissue evidence="1">Aerial parts of the thallus</tissue>
    </source>
</reference>
<comment type="caution">
    <text evidence="1">The sequence shown here is derived from an EMBL/GenBank/DDBJ whole genome shotgun (WGS) entry which is preliminary data.</text>
</comment>
<protein>
    <submittedName>
        <fullName evidence="1">Uncharacterized protein</fullName>
    </submittedName>
</protein>
<organism evidence="1 2">
    <name type="scientific">Riccia fluitans</name>
    <dbReference type="NCBI Taxonomy" id="41844"/>
    <lineage>
        <taxon>Eukaryota</taxon>
        <taxon>Viridiplantae</taxon>
        <taxon>Streptophyta</taxon>
        <taxon>Embryophyta</taxon>
        <taxon>Marchantiophyta</taxon>
        <taxon>Marchantiopsida</taxon>
        <taxon>Marchantiidae</taxon>
        <taxon>Marchantiales</taxon>
        <taxon>Ricciaceae</taxon>
        <taxon>Riccia</taxon>
    </lineage>
</organism>
<dbReference type="EMBL" id="JBHFFA010000003">
    <property type="protein sequence ID" value="KAL2632830.1"/>
    <property type="molecule type" value="Genomic_DNA"/>
</dbReference>